<dbReference type="SUPFAM" id="SSF47473">
    <property type="entry name" value="EF-hand"/>
    <property type="match status" value="1"/>
</dbReference>
<feature type="domain" description="EF-hand" evidence="5">
    <location>
        <begin position="246"/>
        <end position="281"/>
    </location>
</feature>
<dbReference type="PANTHER" id="PTHR23050">
    <property type="entry name" value="CALCIUM BINDING PROTEIN"/>
    <property type="match status" value="1"/>
</dbReference>
<keyword evidence="8" id="KW-1185">Reference proteome</keyword>
<keyword evidence="3" id="KW-0040">ANK repeat</keyword>
<dbReference type="InterPro" id="IPR018247">
    <property type="entry name" value="EF_Hand_1_Ca_BS"/>
</dbReference>
<accession>A0ABD3NZ54</accession>
<evidence type="ECO:0000256" key="3">
    <source>
        <dbReference type="PROSITE-ProRule" id="PRU00023"/>
    </source>
</evidence>
<dbReference type="Pfam" id="PF13499">
    <property type="entry name" value="EF-hand_7"/>
    <property type="match status" value="1"/>
</dbReference>
<feature type="domain" description="EF-hand" evidence="5">
    <location>
        <begin position="282"/>
        <end position="317"/>
    </location>
</feature>
<dbReference type="EMBL" id="JABMIG020000323">
    <property type="protein sequence ID" value="KAL3781225.1"/>
    <property type="molecule type" value="Genomic_DNA"/>
</dbReference>
<dbReference type="InterPro" id="IPR002048">
    <property type="entry name" value="EF_hand_dom"/>
</dbReference>
<feature type="domain" description="V-SNARE coiled-coil homology" evidence="6">
    <location>
        <begin position="592"/>
        <end position="652"/>
    </location>
</feature>
<dbReference type="InterPro" id="IPR050145">
    <property type="entry name" value="Centrin_CML-like"/>
</dbReference>
<evidence type="ECO:0000313" key="7">
    <source>
        <dbReference type="EMBL" id="KAL3781225.1"/>
    </source>
</evidence>
<dbReference type="PROSITE" id="PS50088">
    <property type="entry name" value="ANK_REPEAT"/>
    <property type="match status" value="1"/>
</dbReference>
<dbReference type="Gene3D" id="1.10.238.10">
    <property type="entry name" value="EF-hand"/>
    <property type="match status" value="1"/>
</dbReference>
<dbReference type="SMART" id="SM00248">
    <property type="entry name" value="ANK"/>
    <property type="match status" value="2"/>
</dbReference>
<dbReference type="SUPFAM" id="SSF58038">
    <property type="entry name" value="SNARE fusion complex"/>
    <property type="match status" value="1"/>
</dbReference>
<sequence>MSTPAQDSEHELDSSIDDDLRFLNEMDIDRDFNVWSDFRLSFTEASKESIRNLRMLRGSIGDSTLGSISESAACPGIADVNSTETAQSKLHRGDSEASIAKSLSSLYVKFSPLSAAERRDIRSWAVRLERKQVFSRYYFPEQWEIKEKEAIRKELMLTEPTPHLGFKAQVDSLSEVTQATIKSIFFPGDHDPKSVLLKRGPTFLDAADERELLLFTHGFVLSRIEFDNFLNLLFDMNAVKFVSQEHTAEEMQKRFEAIDSDGSGELDRYELREVFQSMGVPPSEQMLTELMNRFDIDDSGTIDFREFKQVLSELASKDKPQCNEGNTFMKTLRNTLMGKLSQSDIKRKLDVAFPLTDIDRVESLNICCSSKTKMFANSSLADVSFAVFIRFRKHPLILVCSKPEQREAWVDAFRVCLVNSRNLSGDKFQREEDDKPGWQHTLVRDSLFSLIVCDDYSGLSRYLEDPPADSTVNDHDEYYGFTALHFAVIWDRLECAALLLSNGAKVNAKDNDKKTPRDHGESLICHCLSFSTSRDANDCFFHVCFYSTALDKNMIKLLQRYGGQGNPNLKSTLFDQAQEEHKLNTNNKTQTKIHPTISHAKKTTSVMSDATSAMRERGEKLEKLDKATSELERDAANYADVAKQLKEKTKKKFLFGL</sequence>
<dbReference type="SUPFAM" id="SSF48403">
    <property type="entry name" value="Ankyrin repeat"/>
    <property type="match status" value="1"/>
</dbReference>
<dbReference type="SMART" id="SM00054">
    <property type="entry name" value="EFh"/>
    <property type="match status" value="2"/>
</dbReference>
<evidence type="ECO:0008006" key="9">
    <source>
        <dbReference type="Google" id="ProtNLM"/>
    </source>
</evidence>
<dbReference type="Pfam" id="PF00023">
    <property type="entry name" value="Ank"/>
    <property type="match status" value="1"/>
</dbReference>
<comment type="caution">
    <text evidence="7">The sequence shown here is derived from an EMBL/GenBank/DDBJ whole genome shotgun (WGS) entry which is preliminary data.</text>
</comment>
<dbReference type="Gene3D" id="1.20.5.110">
    <property type="match status" value="1"/>
</dbReference>
<reference evidence="7 8" key="1">
    <citation type="journal article" date="2020" name="G3 (Bethesda)">
        <title>Improved Reference Genome for Cyclotella cryptica CCMP332, a Model for Cell Wall Morphogenesis, Salinity Adaptation, and Lipid Production in Diatoms (Bacillariophyta).</title>
        <authorList>
            <person name="Roberts W.R."/>
            <person name="Downey K.M."/>
            <person name="Ruck E.C."/>
            <person name="Traller J.C."/>
            <person name="Alverson A.J."/>
        </authorList>
    </citation>
    <scope>NUCLEOTIDE SEQUENCE [LARGE SCALE GENOMIC DNA]</scope>
    <source>
        <strain evidence="7 8">CCMP332</strain>
    </source>
</reference>
<dbReference type="PROSITE" id="PS50222">
    <property type="entry name" value="EF_HAND_2"/>
    <property type="match status" value="2"/>
</dbReference>
<proteinExistence type="predicted"/>
<keyword evidence="4" id="KW-0175">Coiled coil</keyword>
<evidence type="ECO:0000313" key="8">
    <source>
        <dbReference type="Proteomes" id="UP001516023"/>
    </source>
</evidence>
<dbReference type="InterPro" id="IPR011992">
    <property type="entry name" value="EF-hand-dom_pair"/>
</dbReference>
<gene>
    <name evidence="7" type="ORF">HJC23_003542</name>
</gene>
<protein>
    <recommendedName>
        <fullName evidence="9">Calmodulin</fullName>
    </recommendedName>
</protein>
<dbReference type="PROSITE" id="PS00018">
    <property type="entry name" value="EF_HAND_1"/>
    <property type="match status" value="2"/>
</dbReference>
<dbReference type="CDD" id="cd00051">
    <property type="entry name" value="EFh"/>
    <property type="match status" value="1"/>
</dbReference>
<evidence type="ECO:0000259" key="5">
    <source>
        <dbReference type="PROSITE" id="PS50222"/>
    </source>
</evidence>
<evidence type="ECO:0000256" key="1">
    <source>
        <dbReference type="ARBA" id="ARBA00022737"/>
    </source>
</evidence>
<name>A0ABD3NZ54_9STRA</name>
<keyword evidence="2" id="KW-0106">Calcium</keyword>
<evidence type="ECO:0000259" key="6">
    <source>
        <dbReference type="PROSITE" id="PS50892"/>
    </source>
</evidence>
<dbReference type="InterPro" id="IPR036770">
    <property type="entry name" value="Ankyrin_rpt-contain_sf"/>
</dbReference>
<organism evidence="7 8">
    <name type="scientific">Cyclotella cryptica</name>
    <dbReference type="NCBI Taxonomy" id="29204"/>
    <lineage>
        <taxon>Eukaryota</taxon>
        <taxon>Sar</taxon>
        <taxon>Stramenopiles</taxon>
        <taxon>Ochrophyta</taxon>
        <taxon>Bacillariophyta</taxon>
        <taxon>Coscinodiscophyceae</taxon>
        <taxon>Thalassiosirophycidae</taxon>
        <taxon>Stephanodiscales</taxon>
        <taxon>Stephanodiscaceae</taxon>
        <taxon>Cyclotella</taxon>
    </lineage>
</organism>
<feature type="repeat" description="ANK" evidence="3">
    <location>
        <begin position="479"/>
        <end position="511"/>
    </location>
</feature>
<dbReference type="PROSITE" id="PS50297">
    <property type="entry name" value="ANK_REP_REGION"/>
    <property type="match status" value="1"/>
</dbReference>
<dbReference type="Pfam" id="PF00957">
    <property type="entry name" value="Synaptobrevin"/>
    <property type="match status" value="1"/>
</dbReference>
<dbReference type="Gene3D" id="1.25.40.20">
    <property type="entry name" value="Ankyrin repeat-containing domain"/>
    <property type="match status" value="1"/>
</dbReference>
<keyword evidence="1" id="KW-0677">Repeat</keyword>
<dbReference type="Proteomes" id="UP001516023">
    <property type="component" value="Unassembled WGS sequence"/>
</dbReference>
<dbReference type="PROSITE" id="PS50892">
    <property type="entry name" value="V_SNARE"/>
    <property type="match status" value="1"/>
</dbReference>
<dbReference type="InterPro" id="IPR002110">
    <property type="entry name" value="Ankyrin_rpt"/>
</dbReference>
<dbReference type="AlphaFoldDB" id="A0ABD3NZ54"/>
<evidence type="ECO:0000256" key="2">
    <source>
        <dbReference type="ARBA" id="ARBA00022837"/>
    </source>
</evidence>
<evidence type="ECO:0000256" key="4">
    <source>
        <dbReference type="PROSITE-ProRule" id="PRU00290"/>
    </source>
</evidence>
<dbReference type="InterPro" id="IPR042855">
    <property type="entry name" value="V_SNARE_CC"/>
</dbReference>